<dbReference type="InterPro" id="IPR001496">
    <property type="entry name" value="SOCS_box"/>
</dbReference>
<feature type="repeat" description="ANK" evidence="4">
    <location>
        <begin position="220"/>
        <end position="252"/>
    </location>
</feature>
<dbReference type="GeneID" id="117357663"/>
<dbReference type="Pfam" id="PF00023">
    <property type="entry name" value="Ank"/>
    <property type="match status" value="1"/>
</dbReference>
<keyword evidence="2" id="KW-0677">Repeat</keyword>
<dbReference type="SUPFAM" id="SSF48403">
    <property type="entry name" value="Ankyrin repeat"/>
    <property type="match status" value="2"/>
</dbReference>
<dbReference type="InParanoid" id="A0A6P8QDD9"/>
<evidence type="ECO:0000313" key="6">
    <source>
        <dbReference type="Proteomes" id="UP000515159"/>
    </source>
</evidence>
<feature type="repeat" description="ANK" evidence="4">
    <location>
        <begin position="186"/>
        <end position="218"/>
    </location>
</feature>
<dbReference type="SMART" id="SM00248">
    <property type="entry name" value="ANK"/>
    <property type="match status" value="10"/>
</dbReference>
<dbReference type="GO" id="GO:0016567">
    <property type="term" value="P:protein ubiquitination"/>
    <property type="evidence" value="ECO:0007669"/>
    <property type="project" value="UniProtKB-UniPathway"/>
</dbReference>
<proteinExistence type="predicted"/>
<dbReference type="AlphaFoldDB" id="A0A6P8QDD9"/>
<evidence type="ECO:0000313" key="7">
    <source>
        <dbReference type="RefSeq" id="XP_033794439.1"/>
    </source>
</evidence>
<keyword evidence="3 4" id="KW-0040">ANK repeat</keyword>
<dbReference type="OrthoDB" id="194358at2759"/>
<protein>
    <submittedName>
        <fullName evidence="7">Ankyrin repeat and SOCS box protein 3</fullName>
    </submittedName>
</protein>
<dbReference type="GO" id="GO:0035556">
    <property type="term" value="P:intracellular signal transduction"/>
    <property type="evidence" value="ECO:0007669"/>
    <property type="project" value="InterPro"/>
</dbReference>
<reference evidence="7" key="1">
    <citation type="submission" date="2025-08" db="UniProtKB">
        <authorList>
            <consortium name="RefSeq"/>
        </authorList>
    </citation>
    <scope>IDENTIFICATION</scope>
</reference>
<comment type="pathway">
    <text evidence="1">Protein modification; protein ubiquitination.</text>
</comment>
<evidence type="ECO:0000256" key="3">
    <source>
        <dbReference type="ARBA" id="ARBA00023043"/>
    </source>
</evidence>
<evidence type="ECO:0000256" key="4">
    <source>
        <dbReference type="PROSITE-ProRule" id="PRU00023"/>
    </source>
</evidence>
<accession>A0A6P8QDD9</accession>
<dbReference type="KEGG" id="gsh:117357663"/>
<dbReference type="InterPro" id="IPR002110">
    <property type="entry name" value="Ankyrin_rpt"/>
</dbReference>
<dbReference type="PROSITE" id="PS50297">
    <property type="entry name" value="ANK_REP_REGION"/>
    <property type="match status" value="5"/>
</dbReference>
<dbReference type="RefSeq" id="XP_033794439.1">
    <property type="nucleotide sequence ID" value="XM_033938548.1"/>
</dbReference>
<keyword evidence="6" id="KW-1185">Reference proteome</keyword>
<dbReference type="InterPro" id="IPR036770">
    <property type="entry name" value="Ankyrin_rpt-contain_sf"/>
</dbReference>
<organism evidence="6 7">
    <name type="scientific">Geotrypetes seraphini</name>
    <name type="common">Gaboon caecilian</name>
    <name type="synonym">Caecilia seraphini</name>
    <dbReference type="NCBI Taxonomy" id="260995"/>
    <lineage>
        <taxon>Eukaryota</taxon>
        <taxon>Metazoa</taxon>
        <taxon>Chordata</taxon>
        <taxon>Craniata</taxon>
        <taxon>Vertebrata</taxon>
        <taxon>Euteleostomi</taxon>
        <taxon>Amphibia</taxon>
        <taxon>Gymnophiona</taxon>
        <taxon>Geotrypetes</taxon>
    </lineage>
</organism>
<dbReference type="InterPro" id="IPR036036">
    <property type="entry name" value="SOCS_box-like_dom_sf"/>
</dbReference>
<name>A0A6P8QDD9_GEOSA</name>
<dbReference type="Pfam" id="PF12796">
    <property type="entry name" value="Ank_2"/>
    <property type="match status" value="2"/>
</dbReference>
<dbReference type="SMART" id="SM00969">
    <property type="entry name" value="SOCS_box"/>
    <property type="match status" value="1"/>
</dbReference>
<dbReference type="Gene3D" id="1.10.750.20">
    <property type="entry name" value="SOCS box"/>
    <property type="match status" value="1"/>
</dbReference>
<dbReference type="Pfam" id="PF07525">
    <property type="entry name" value="SOCS_box"/>
    <property type="match status" value="1"/>
</dbReference>
<dbReference type="SUPFAM" id="SSF158235">
    <property type="entry name" value="SOCS box-like"/>
    <property type="match status" value="1"/>
</dbReference>
<evidence type="ECO:0000256" key="2">
    <source>
        <dbReference type="ARBA" id="ARBA00022737"/>
    </source>
</evidence>
<feature type="domain" description="SOCS box" evidence="5">
    <location>
        <begin position="531"/>
        <end position="578"/>
    </location>
</feature>
<evidence type="ECO:0000256" key="1">
    <source>
        <dbReference type="ARBA" id="ARBA00004906"/>
    </source>
</evidence>
<feature type="repeat" description="ANK" evidence="4">
    <location>
        <begin position="253"/>
        <end position="285"/>
    </location>
</feature>
<dbReference type="PROSITE" id="PS50225">
    <property type="entry name" value="SOCS"/>
    <property type="match status" value="1"/>
</dbReference>
<gene>
    <name evidence="7" type="primary">ASB3</name>
</gene>
<dbReference type="CTD" id="51130"/>
<sequence>MAKEEEANFNFESWVLGQCGIQVAAKYLPGVGRARRRLVWWRRRHPGQRWMSSLFCTPDCSELDFLETPKMDFTEDFLDTCSAVGLAARKGDAKHLQKLIKQGRSIDVRDNRGWMPIHEAAFHDSSKCLRLLIQASKASLTGDSSAYITSKTFEGWTSLHLAAKGGCVKSAKILLKAGANPNQITHQNTALFVAVENGHADVVKLLLRHGTNVNGSHSWSGWTALHQASFKEYTEIMKLLLKNEADKECQDDFGITPLFIAAQYGQVESLRILASQGAIVNCQAKDKATPLFIASQEGYDQCVALLLSKGANPNLYCNEEAWQLPVHAAAQMGKSKVLDLLIPVTDRICERADSKVSPVYSAVYGGYKDCLEMLLKEGYSPDAQPCPFFECSSPMSLAFQEQDFGMVHVLLKYGATLTEAHLGFCLKYEKCSLFRYFLKKGCPLPSEGHLPEFLQCARRAQQNYKEWLPYLLLAGFNPLNLLCDSWVCSATDDMLNFTLEFTNWKILFPAVEQTLSSHTKNSSWVLPKYFASLPSLAHLCRLKIRSLLKDERLRSGLSIYQLLLPACLHHFLLYAETLRRYGVPELLDNQDCLPTVDSNSEDTESI</sequence>
<feature type="repeat" description="ANK" evidence="4">
    <location>
        <begin position="154"/>
        <end position="186"/>
    </location>
</feature>
<dbReference type="PANTHER" id="PTHR24126">
    <property type="entry name" value="ANKYRIN REPEAT, PH AND SEC7 DOMAIN CONTAINING PROTEIN SECG-RELATED"/>
    <property type="match status" value="1"/>
</dbReference>
<dbReference type="UniPathway" id="UPA00143"/>
<dbReference type="PRINTS" id="PR01415">
    <property type="entry name" value="ANKYRIN"/>
</dbReference>
<dbReference type="FunCoup" id="A0A6P8QDD9">
    <property type="interactions" value="1314"/>
</dbReference>
<dbReference type="Gene3D" id="1.25.40.20">
    <property type="entry name" value="Ankyrin repeat-containing domain"/>
    <property type="match status" value="2"/>
</dbReference>
<dbReference type="PROSITE" id="PS50088">
    <property type="entry name" value="ANK_REPEAT"/>
    <property type="match status" value="5"/>
</dbReference>
<dbReference type="Proteomes" id="UP000515159">
    <property type="component" value="Chromosome 3"/>
</dbReference>
<feature type="repeat" description="ANK" evidence="4">
    <location>
        <begin position="286"/>
        <end position="318"/>
    </location>
</feature>
<evidence type="ECO:0000259" key="5">
    <source>
        <dbReference type="PROSITE" id="PS50225"/>
    </source>
</evidence>